<reference evidence="1" key="1">
    <citation type="submission" date="2021-02" db="EMBL/GenBank/DDBJ databases">
        <authorList>
            <person name="Nowell W R."/>
        </authorList>
    </citation>
    <scope>NUCLEOTIDE SEQUENCE</scope>
</reference>
<evidence type="ECO:0000313" key="1">
    <source>
        <dbReference type="EMBL" id="CAF4817350.1"/>
    </source>
</evidence>
<feature type="non-terminal residue" evidence="1">
    <location>
        <position position="49"/>
    </location>
</feature>
<organism evidence="1 2">
    <name type="scientific">Rotaria magnacalcarata</name>
    <dbReference type="NCBI Taxonomy" id="392030"/>
    <lineage>
        <taxon>Eukaryota</taxon>
        <taxon>Metazoa</taxon>
        <taxon>Spiralia</taxon>
        <taxon>Gnathifera</taxon>
        <taxon>Rotifera</taxon>
        <taxon>Eurotatoria</taxon>
        <taxon>Bdelloidea</taxon>
        <taxon>Philodinida</taxon>
        <taxon>Philodinidae</taxon>
        <taxon>Rotaria</taxon>
    </lineage>
</organism>
<dbReference type="Proteomes" id="UP000681720">
    <property type="component" value="Unassembled WGS sequence"/>
</dbReference>
<accession>A0A8S3BV55</accession>
<proteinExistence type="predicted"/>
<name>A0A8S3BV55_9BILA</name>
<comment type="caution">
    <text evidence="1">The sequence shown here is derived from an EMBL/GenBank/DDBJ whole genome shotgun (WGS) entry which is preliminary data.</text>
</comment>
<sequence>MHHVYEHTFKSTPAMYTKVIVGNRNRRLTSNELIHKRPTQTFLQNHITQ</sequence>
<evidence type="ECO:0000313" key="2">
    <source>
        <dbReference type="Proteomes" id="UP000681720"/>
    </source>
</evidence>
<dbReference type="AlphaFoldDB" id="A0A8S3BV55"/>
<gene>
    <name evidence="1" type="ORF">GIL414_LOCUS47846</name>
</gene>
<protein>
    <submittedName>
        <fullName evidence="1">Uncharacterized protein</fullName>
    </submittedName>
</protein>
<dbReference type="EMBL" id="CAJOBJ010153737">
    <property type="protein sequence ID" value="CAF4817350.1"/>
    <property type="molecule type" value="Genomic_DNA"/>
</dbReference>